<dbReference type="EMBL" id="LR593886">
    <property type="protein sequence ID" value="VTR93655.1"/>
    <property type="molecule type" value="Genomic_DNA"/>
</dbReference>
<dbReference type="PROSITE" id="PS51007">
    <property type="entry name" value="CYTC"/>
    <property type="match status" value="1"/>
</dbReference>
<dbReference type="GO" id="GO:0046872">
    <property type="term" value="F:metal ion binding"/>
    <property type="evidence" value="ECO:0007669"/>
    <property type="project" value="UniProtKB-KW"/>
</dbReference>
<sequence length="433" mass="47187">MSPTYLSTTLAITVGAAAMFGCHEPSAPTPTDVSPATTAAESTAAKVFEERIAPIFKSPDPSSCTRCHLATVDIKQYILPSATDTFLALREQGLIDLDKPENSKILALINRGADDPKAAGLISAKRQKAEYEAFAAWIKACASDPTLRNVPKPEKIPALATKPVEVIRHARKDRILASFETNIWSLRFRCMNCHTEGTPQNDKLVKEYGERVAWFRKAGPEATMDYLFTSKLLDLDKPEKSLLLTKPLNEVKHGGGVKIVVGDQGYKAIRAWAEDVAAIKKGKYAAAADLPPKDVAPKHFGTEAWFRLNNTPAAWNGKLLQVDVYAWDAKTGAWEKDPIATSDRACGDKGWQHTVTLLAALGSDRAKSWAKGKPSLPAGKYLVKVFVDSANKAQKDWTARIGTEEFVGAAEFQGRWAEGYGSMTIVDATGIKK</sequence>
<evidence type="ECO:0000313" key="5">
    <source>
        <dbReference type="EMBL" id="VTR93655.1"/>
    </source>
</evidence>
<reference evidence="5 6" key="1">
    <citation type="submission" date="2019-05" db="EMBL/GenBank/DDBJ databases">
        <authorList>
            <consortium name="Science for Life Laboratories"/>
        </authorList>
    </citation>
    <scope>NUCLEOTIDE SEQUENCE [LARGE SCALE GENOMIC DNA]</scope>
    <source>
        <strain evidence="5">Soil9</strain>
    </source>
</reference>
<feature type="domain" description="Cytochrome c" evidence="4">
    <location>
        <begin position="39"/>
        <end position="142"/>
    </location>
</feature>
<protein>
    <submittedName>
        <fullName evidence="5">S-layer protein</fullName>
    </submittedName>
</protein>
<evidence type="ECO:0000256" key="2">
    <source>
        <dbReference type="ARBA" id="ARBA00023004"/>
    </source>
</evidence>
<evidence type="ECO:0000313" key="6">
    <source>
        <dbReference type="Proteomes" id="UP000464178"/>
    </source>
</evidence>
<dbReference type="InterPro" id="IPR009056">
    <property type="entry name" value="Cyt_c-like_dom"/>
</dbReference>
<keyword evidence="2 3" id="KW-0408">Iron</keyword>
<evidence type="ECO:0000259" key="4">
    <source>
        <dbReference type="PROSITE" id="PS51007"/>
    </source>
</evidence>
<dbReference type="KEGG" id="gms:SOIL9_40590"/>
<keyword evidence="6" id="KW-1185">Reference proteome</keyword>
<dbReference type="GO" id="GO:0009055">
    <property type="term" value="F:electron transfer activity"/>
    <property type="evidence" value="ECO:0007669"/>
    <property type="project" value="InterPro"/>
</dbReference>
<dbReference type="RefSeq" id="WP_162668344.1">
    <property type="nucleotide sequence ID" value="NZ_LR593886.1"/>
</dbReference>
<gene>
    <name evidence="5" type="ORF">SOIL9_40590</name>
</gene>
<organism evidence="5 6">
    <name type="scientific">Gemmata massiliana</name>
    <dbReference type="NCBI Taxonomy" id="1210884"/>
    <lineage>
        <taxon>Bacteria</taxon>
        <taxon>Pseudomonadati</taxon>
        <taxon>Planctomycetota</taxon>
        <taxon>Planctomycetia</taxon>
        <taxon>Gemmatales</taxon>
        <taxon>Gemmataceae</taxon>
        <taxon>Gemmata</taxon>
    </lineage>
</organism>
<dbReference type="Proteomes" id="UP000464178">
    <property type="component" value="Chromosome"/>
</dbReference>
<keyword evidence="1 3" id="KW-0479">Metal-binding</keyword>
<evidence type="ECO:0000256" key="3">
    <source>
        <dbReference type="PROSITE-ProRule" id="PRU00433"/>
    </source>
</evidence>
<dbReference type="GO" id="GO:0020037">
    <property type="term" value="F:heme binding"/>
    <property type="evidence" value="ECO:0007669"/>
    <property type="project" value="InterPro"/>
</dbReference>
<accession>A0A6P2CZV5</accession>
<name>A0A6P2CZV5_9BACT</name>
<dbReference type="AlphaFoldDB" id="A0A6P2CZV5"/>
<proteinExistence type="predicted"/>
<keyword evidence="3" id="KW-0349">Heme</keyword>
<evidence type="ECO:0000256" key="1">
    <source>
        <dbReference type="ARBA" id="ARBA00022723"/>
    </source>
</evidence>